<reference evidence="6 7" key="1">
    <citation type="journal article" date="2013" name="Int. J. Syst. Evol. Microbiol.">
        <title>Sphingomonas kyungheensis sp. nov., a bacterium with ginsenoside-converting activity isolated from soil of a ginseng field.</title>
        <authorList>
            <person name="Son H.M."/>
            <person name="Yang J.E."/>
            <person name="Park Y."/>
            <person name="Han C.K."/>
            <person name="Kim S.G."/>
            <person name="Kook M."/>
            <person name="Yi T.H."/>
        </authorList>
    </citation>
    <scope>NUCLEOTIDE SEQUENCE [LARGE SCALE GENOMIC DNA]</scope>
    <source>
        <strain evidence="6 7">LMG 26582</strain>
    </source>
</reference>
<feature type="region of interest" description="Disordered" evidence="4">
    <location>
        <begin position="341"/>
        <end position="361"/>
    </location>
</feature>
<evidence type="ECO:0000259" key="5">
    <source>
        <dbReference type="PROSITE" id="PS01124"/>
    </source>
</evidence>
<evidence type="ECO:0000313" key="7">
    <source>
        <dbReference type="Proteomes" id="UP001367771"/>
    </source>
</evidence>
<keyword evidence="1" id="KW-0805">Transcription regulation</keyword>
<dbReference type="Pfam" id="PF12625">
    <property type="entry name" value="Arabinose_bd"/>
    <property type="match status" value="1"/>
</dbReference>
<dbReference type="PANTHER" id="PTHR47894:SF1">
    <property type="entry name" value="HTH-TYPE TRANSCRIPTIONAL REGULATOR VQSM"/>
    <property type="match status" value="1"/>
</dbReference>
<gene>
    <name evidence="6" type="ORF">V8201_16305</name>
</gene>
<keyword evidence="2" id="KW-0238">DNA-binding</keyword>
<name>A0ABU8H6S6_9SPHN</name>
<sequence>MKDDTARSSYDNTSALDLWQIPQAIWRAIAHLGYSVDAVFAEADLSEVDKSRQAPLITDQALALWAGLERVSADSRIGFKLLRAAREVGGDTAFLAALHAPTYRDALQNIVTYKRLHSPERLIHWERDGLFHAQRVFPYATIDVPRAAVDFHFGMLLGLGRIATGYPIAAVHMALARPRSEAAFHADYYGCAIRYDAPLDHMVLRSVDLDRPLITHDVEIHDASVTSIRSALAARDAETDIVAQAGAVVALRLREALPTLAHVAQTLGMSERSLQRQLEARGASVSTLILATRRKLAVELLSRKGTNLKHLAERLGYADVASFSRAFRSWYGVPPGLWRRQRQDDGGRSGGDIAVDSGRRD</sequence>
<dbReference type="Pfam" id="PF12833">
    <property type="entry name" value="HTH_18"/>
    <property type="match status" value="1"/>
</dbReference>
<evidence type="ECO:0000256" key="2">
    <source>
        <dbReference type="ARBA" id="ARBA00023125"/>
    </source>
</evidence>
<dbReference type="Proteomes" id="UP001367771">
    <property type="component" value="Unassembled WGS sequence"/>
</dbReference>
<evidence type="ECO:0000256" key="4">
    <source>
        <dbReference type="SAM" id="MobiDB-lite"/>
    </source>
</evidence>
<dbReference type="InterPro" id="IPR009057">
    <property type="entry name" value="Homeodomain-like_sf"/>
</dbReference>
<evidence type="ECO:0000313" key="6">
    <source>
        <dbReference type="EMBL" id="MEI5688657.1"/>
    </source>
</evidence>
<dbReference type="InterPro" id="IPR018060">
    <property type="entry name" value="HTH_AraC"/>
</dbReference>
<dbReference type="EMBL" id="JBBBDM010000012">
    <property type="protein sequence ID" value="MEI5688657.1"/>
    <property type="molecule type" value="Genomic_DNA"/>
</dbReference>
<dbReference type="SUPFAM" id="SSF46689">
    <property type="entry name" value="Homeodomain-like"/>
    <property type="match status" value="1"/>
</dbReference>
<dbReference type="PROSITE" id="PS01124">
    <property type="entry name" value="HTH_ARAC_FAMILY_2"/>
    <property type="match status" value="1"/>
</dbReference>
<organism evidence="6 7">
    <name type="scientific">Sphingomonas kyungheensis</name>
    <dbReference type="NCBI Taxonomy" id="1069987"/>
    <lineage>
        <taxon>Bacteria</taxon>
        <taxon>Pseudomonadati</taxon>
        <taxon>Pseudomonadota</taxon>
        <taxon>Alphaproteobacteria</taxon>
        <taxon>Sphingomonadales</taxon>
        <taxon>Sphingomonadaceae</taxon>
        <taxon>Sphingomonas</taxon>
    </lineage>
</organism>
<evidence type="ECO:0000256" key="1">
    <source>
        <dbReference type="ARBA" id="ARBA00023015"/>
    </source>
</evidence>
<dbReference type="InterPro" id="IPR032687">
    <property type="entry name" value="AraC-type_N"/>
</dbReference>
<comment type="caution">
    <text evidence="6">The sequence shown here is derived from an EMBL/GenBank/DDBJ whole genome shotgun (WGS) entry which is preliminary data.</text>
</comment>
<dbReference type="SMART" id="SM00342">
    <property type="entry name" value="HTH_ARAC"/>
    <property type="match status" value="1"/>
</dbReference>
<dbReference type="Gene3D" id="1.10.10.60">
    <property type="entry name" value="Homeodomain-like"/>
    <property type="match status" value="1"/>
</dbReference>
<dbReference type="PANTHER" id="PTHR47894">
    <property type="entry name" value="HTH-TYPE TRANSCRIPTIONAL REGULATOR GADX"/>
    <property type="match status" value="1"/>
</dbReference>
<accession>A0ABU8H6S6</accession>
<protein>
    <submittedName>
        <fullName evidence="6">AraC family transcriptional regulator ligand-binding domain-containing protein</fullName>
    </submittedName>
</protein>
<keyword evidence="3" id="KW-0804">Transcription</keyword>
<keyword evidence="7" id="KW-1185">Reference proteome</keyword>
<evidence type="ECO:0000256" key="3">
    <source>
        <dbReference type="ARBA" id="ARBA00023163"/>
    </source>
</evidence>
<dbReference type="RefSeq" id="WP_271300992.1">
    <property type="nucleotide sequence ID" value="NZ_JBBBDM010000012.1"/>
</dbReference>
<proteinExistence type="predicted"/>
<feature type="domain" description="HTH araC/xylS-type" evidence="5">
    <location>
        <begin position="243"/>
        <end position="341"/>
    </location>
</feature>